<name>A0A397JNJ4_9GLOM</name>
<comment type="caution">
    <text evidence="1">The sequence shown here is derived from an EMBL/GenBank/DDBJ whole genome shotgun (WGS) entry which is preliminary data.</text>
</comment>
<sequence length="52" mass="6167">MGLQEKWKAEEKEKKKLFVISLIQHGQSYWIKLRLRLRSSRGSIQASIKNQP</sequence>
<keyword evidence="2" id="KW-1185">Reference proteome</keyword>
<proteinExistence type="predicted"/>
<dbReference type="EMBL" id="PQFF01000007">
    <property type="protein sequence ID" value="RHZ89935.1"/>
    <property type="molecule type" value="Genomic_DNA"/>
</dbReference>
<reference evidence="1 2" key="1">
    <citation type="submission" date="2018-08" db="EMBL/GenBank/DDBJ databases">
        <title>Genome and evolution of the arbuscular mycorrhizal fungus Diversispora epigaea (formerly Glomus versiforme) and its bacterial endosymbionts.</title>
        <authorList>
            <person name="Sun X."/>
            <person name="Fei Z."/>
            <person name="Harrison M."/>
        </authorList>
    </citation>
    <scope>NUCLEOTIDE SEQUENCE [LARGE SCALE GENOMIC DNA]</scope>
    <source>
        <strain evidence="1 2">IT104</strain>
    </source>
</reference>
<dbReference type="Proteomes" id="UP000266861">
    <property type="component" value="Unassembled WGS sequence"/>
</dbReference>
<accession>A0A397JNJ4</accession>
<gene>
    <name evidence="1" type="ORF">Glove_9g283</name>
</gene>
<organism evidence="1 2">
    <name type="scientific">Diversispora epigaea</name>
    <dbReference type="NCBI Taxonomy" id="1348612"/>
    <lineage>
        <taxon>Eukaryota</taxon>
        <taxon>Fungi</taxon>
        <taxon>Fungi incertae sedis</taxon>
        <taxon>Mucoromycota</taxon>
        <taxon>Glomeromycotina</taxon>
        <taxon>Glomeromycetes</taxon>
        <taxon>Diversisporales</taxon>
        <taxon>Diversisporaceae</taxon>
        <taxon>Diversispora</taxon>
    </lineage>
</organism>
<evidence type="ECO:0000313" key="2">
    <source>
        <dbReference type="Proteomes" id="UP000266861"/>
    </source>
</evidence>
<protein>
    <submittedName>
        <fullName evidence="1">Uncharacterized protein</fullName>
    </submittedName>
</protein>
<dbReference type="AlphaFoldDB" id="A0A397JNJ4"/>
<evidence type="ECO:0000313" key="1">
    <source>
        <dbReference type="EMBL" id="RHZ89935.1"/>
    </source>
</evidence>